<keyword evidence="4" id="KW-0378">Hydrolase</keyword>
<dbReference type="InterPro" id="IPR029055">
    <property type="entry name" value="Ntn_hydrolases_N"/>
</dbReference>
<dbReference type="CDD" id="cd04702">
    <property type="entry name" value="ASRGL1_like"/>
    <property type="match status" value="1"/>
</dbReference>
<reference evidence="11" key="1">
    <citation type="journal article" date="2015" name="PLoS Negl. Trop. Dis.">
        <title>Deep Sequencing Analysis of the Ixodes ricinus Haemocytome.</title>
        <authorList>
            <person name="Kotsyfakis M."/>
            <person name="Kopacek P."/>
            <person name="Franta Z."/>
            <person name="Pedra J.H."/>
            <person name="Ribeiro J.M."/>
        </authorList>
    </citation>
    <scope>NUCLEOTIDE SEQUENCE</scope>
</reference>
<dbReference type="FunFam" id="3.60.20.30:FF:000001">
    <property type="entry name" value="Isoaspartyl peptidase/L-asparaginase"/>
    <property type="match status" value="1"/>
</dbReference>
<dbReference type="GO" id="GO:0033345">
    <property type="term" value="P:L-asparagine catabolic process via L-aspartate"/>
    <property type="evidence" value="ECO:0007669"/>
    <property type="project" value="TreeGrafter"/>
</dbReference>
<dbReference type="EMBL" id="GBIH01000144">
    <property type="protein sequence ID" value="JAC94566.1"/>
    <property type="molecule type" value="mRNA"/>
</dbReference>
<dbReference type="PANTHER" id="PTHR10188">
    <property type="entry name" value="L-ASPARAGINASE"/>
    <property type="match status" value="1"/>
</dbReference>
<accession>A0A090XC21</accession>
<evidence type="ECO:0000256" key="2">
    <source>
        <dbReference type="ARBA" id="ARBA00010872"/>
    </source>
</evidence>
<evidence type="ECO:0000256" key="3">
    <source>
        <dbReference type="ARBA" id="ARBA00022670"/>
    </source>
</evidence>
<evidence type="ECO:0000256" key="6">
    <source>
        <dbReference type="ARBA" id="ARBA00049366"/>
    </source>
</evidence>
<keyword evidence="3" id="KW-0645">Protease</keyword>
<dbReference type="GO" id="GO:0006508">
    <property type="term" value="P:proteolysis"/>
    <property type="evidence" value="ECO:0007669"/>
    <property type="project" value="UniProtKB-KW"/>
</dbReference>
<evidence type="ECO:0000313" key="11">
    <source>
        <dbReference type="EMBL" id="JAC94566.1"/>
    </source>
</evidence>
<dbReference type="Gene3D" id="3.60.20.30">
    <property type="entry name" value="(Glycosyl)asparaginase"/>
    <property type="match status" value="1"/>
</dbReference>
<name>A0A090XC21_IXORI</name>
<dbReference type="GO" id="GO:0004067">
    <property type="term" value="F:asparaginase activity"/>
    <property type="evidence" value="ECO:0007669"/>
    <property type="project" value="UniProtKB-EC"/>
</dbReference>
<dbReference type="Pfam" id="PF01112">
    <property type="entry name" value="Asparaginase_2"/>
    <property type="match status" value="1"/>
</dbReference>
<dbReference type="GO" id="GO:0008798">
    <property type="term" value="F:beta-aspartyl-peptidase activity"/>
    <property type="evidence" value="ECO:0007669"/>
    <property type="project" value="UniProtKB-EC"/>
</dbReference>
<organism evidence="11">
    <name type="scientific">Ixodes ricinus</name>
    <name type="common">Common tick</name>
    <name type="synonym">Acarus ricinus</name>
    <dbReference type="NCBI Taxonomy" id="34613"/>
    <lineage>
        <taxon>Eukaryota</taxon>
        <taxon>Metazoa</taxon>
        <taxon>Ecdysozoa</taxon>
        <taxon>Arthropoda</taxon>
        <taxon>Chelicerata</taxon>
        <taxon>Arachnida</taxon>
        <taxon>Acari</taxon>
        <taxon>Parasitiformes</taxon>
        <taxon>Ixodida</taxon>
        <taxon>Ixodoidea</taxon>
        <taxon>Ixodidae</taxon>
        <taxon>Ixodinae</taxon>
        <taxon>Ixodes</taxon>
    </lineage>
</organism>
<dbReference type="GO" id="GO:0005737">
    <property type="term" value="C:cytoplasm"/>
    <property type="evidence" value="ECO:0007669"/>
    <property type="project" value="TreeGrafter"/>
</dbReference>
<evidence type="ECO:0000256" key="5">
    <source>
        <dbReference type="ARBA" id="ARBA00022813"/>
    </source>
</evidence>
<evidence type="ECO:0000256" key="7">
    <source>
        <dbReference type="ARBA" id="ARBA00054922"/>
    </source>
</evidence>
<dbReference type="PANTHER" id="PTHR10188:SF43">
    <property type="entry name" value="ASPARAGINASE (EUROFUNG)"/>
    <property type="match status" value="1"/>
</dbReference>
<proteinExistence type="evidence at transcript level"/>
<protein>
    <submittedName>
        <fullName evidence="11">Putative asparaginase</fullName>
    </submittedName>
</protein>
<evidence type="ECO:0000256" key="1">
    <source>
        <dbReference type="ARBA" id="ARBA00000306"/>
    </source>
</evidence>
<comment type="function">
    <text evidence="7">Has both L-asparaginase and beta-aspartyl peptidase activity. Does not have aspartylglucosaminidase activity and is inactive toward GlcNAc-L-Asn. Likewise, has no activity toward glutamine.</text>
</comment>
<dbReference type="AlphaFoldDB" id="A0A090XC21"/>
<comment type="subunit">
    <text evidence="8">Heterodimer of an alpha and beta chain produced by autocleavage.</text>
</comment>
<comment type="similarity">
    <text evidence="2">Belongs to the Ntn-hydrolase family.</text>
</comment>
<feature type="compositionally biased region" description="Low complexity" evidence="10">
    <location>
        <begin position="153"/>
        <end position="165"/>
    </location>
</feature>
<keyword evidence="5" id="KW-0068">Autocatalytic cleavage</keyword>
<sequence>MSAAVPVIVVHGGAGSVSAAIMTDKLKVLRQAVDAGFALLQAGQDTAALDAVEAAVCIMEDHSSCNAGYGSSLTLAGEVEMDALIMEGTQMKAGAVGAVRRVRHPVTLARRVMEKTDHVFLVGHWADDFAAEVGEPRRRQPGPWCLPERWRGSRSTRLSSTQSKSTRTRRTTTRWGQLRWTRVGSVACATSTGGLTGKRPGRVGDSPLVGAGGIADDVLGAVSTTGHGEALMRSCLALRATQLLERGLSPQEAVDGALKFMRERTQGSCGGVILATPAGVVATGCTTEMMPWMCRTRDTLRWGTIPGENHTEPV</sequence>
<feature type="binding site" evidence="9">
    <location>
        <begin position="225"/>
        <end position="228"/>
    </location>
    <ligand>
        <name>substrate</name>
    </ligand>
</feature>
<dbReference type="SUPFAM" id="SSF56235">
    <property type="entry name" value="N-terminal nucleophile aminohydrolases (Ntn hydrolases)"/>
    <property type="match status" value="1"/>
</dbReference>
<evidence type="ECO:0000256" key="4">
    <source>
        <dbReference type="ARBA" id="ARBA00022801"/>
    </source>
</evidence>
<evidence type="ECO:0000256" key="8">
    <source>
        <dbReference type="ARBA" id="ARBA00061780"/>
    </source>
</evidence>
<dbReference type="InterPro" id="IPR000246">
    <property type="entry name" value="Peptidase_T2"/>
</dbReference>
<comment type="catalytic activity">
    <reaction evidence="1">
        <text>Cleavage of a beta-linked Asp residue from the N-terminus of a polypeptide.</text>
        <dbReference type="EC" id="3.4.19.5"/>
    </reaction>
</comment>
<feature type="binding site" evidence="9">
    <location>
        <begin position="202"/>
        <end position="205"/>
    </location>
    <ligand>
        <name>substrate</name>
    </ligand>
</feature>
<evidence type="ECO:0000256" key="9">
    <source>
        <dbReference type="PIRSR" id="PIRSR600246-2"/>
    </source>
</evidence>
<feature type="region of interest" description="Disordered" evidence="10">
    <location>
        <begin position="135"/>
        <end position="173"/>
    </location>
</feature>
<comment type="catalytic activity">
    <reaction evidence="6">
        <text>L-asparagine + H2O = L-aspartate + NH4(+)</text>
        <dbReference type="Rhea" id="RHEA:21016"/>
        <dbReference type="ChEBI" id="CHEBI:15377"/>
        <dbReference type="ChEBI" id="CHEBI:28938"/>
        <dbReference type="ChEBI" id="CHEBI:29991"/>
        <dbReference type="ChEBI" id="CHEBI:58048"/>
        <dbReference type="EC" id="3.5.1.1"/>
    </reaction>
</comment>
<evidence type="ECO:0000256" key="10">
    <source>
        <dbReference type="SAM" id="MobiDB-lite"/>
    </source>
</evidence>
<dbReference type="InterPro" id="IPR033844">
    <property type="entry name" value="ASRGL1_meta"/>
</dbReference>